<dbReference type="GO" id="GO:0047343">
    <property type="term" value="F:glucose-1-phosphate cytidylyltransferase activity"/>
    <property type="evidence" value="ECO:0007669"/>
    <property type="project" value="InterPro"/>
</dbReference>
<gene>
    <name evidence="2" type="ORF">BSZ37_15240</name>
</gene>
<dbReference type="InterPro" id="IPR029044">
    <property type="entry name" value="Nucleotide-diphossugar_trans"/>
</dbReference>
<dbReference type="Gene3D" id="3.90.550.10">
    <property type="entry name" value="Spore Coat Polysaccharide Biosynthesis Protein SpsA, Chain A"/>
    <property type="match status" value="1"/>
</dbReference>
<dbReference type="PANTHER" id="PTHR47183:SF3">
    <property type="entry name" value="TRANSFERASE"/>
    <property type="match status" value="1"/>
</dbReference>
<accession>A0A271J2X5</accession>
<reference evidence="2 3" key="1">
    <citation type="submission" date="2016-11" db="EMBL/GenBank/DDBJ databases">
        <title>Study of marine rhodopsin-containing bacteria.</title>
        <authorList>
            <person name="Yoshizawa S."/>
            <person name="Kumagai Y."/>
            <person name="Kogure K."/>
        </authorList>
    </citation>
    <scope>NUCLEOTIDE SEQUENCE [LARGE SCALE GENOMIC DNA]</scope>
    <source>
        <strain evidence="2 3">SAORIC-28</strain>
    </source>
</reference>
<organism evidence="2 3">
    <name type="scientific">Rubrivirga marina</name>
    <dbReference type="NCBI Taxonomy" id="1196024"/>
    <lineage>
        <taxon>Bacteria</taxon>
        <taxon>Pseudomonadati</taxon>
        <taxon>Rhodothermota</taxon>
        <taxon>Rhodothermia</taxon>
        <taxon>Rhodothermales</taxon>
        <taxon>Rubricoccaceae</taxon>
        <taxon>Rubrivirga</taxon>
    </lineage>
</organism>
<dbReference type="InterPro" id="IPR013446">
    <property type="entry name" value="G1P_cyt_trans-like"/>
</dbReference>
<protein>
    <submittedName>
        <fullName evidence="2">Glucose-1-phosphate cytidylyltransferase</fullName>
    </submittedName>
</protein>
<keyword evidence="2" id="KW-0808">Transferase</keyword>
<sequence>MKVVLFCGGEGMRIKEHSGPIPKPMVCVGYRPILWHLMKYYAHYGHKDFILCLGHGADHIKRYFVDYDETVSNDFVLTGGTNVELMRSDIHDWRITFVDTGLTACVGERLLAVREFLGDDEWFLANYADGVSDAPLDQMIDFAQESGRAATFLGCRPNYTSHVIQTDPTGAVTEVRHVTEIGLRINGGFFVMNRRFFDYIQPGEDILGAPSHRMAAAGQLGSYDYDGFWACMDTFKEKKLLEDIYNAGQAPWEVWGDRRATGDGVAGPARPHAEADPAGLGDGALEPPVLAGR</sequence>
<name>A0A271J2X5_9BACT</name>
<keyword evidence="3" id="KW-1185">Reference proteome</keyword>
<keyword evidence="2" id="KW-0548">Nucleotidyltransferase</keyword>
<comment type="caution">
    <text evidence="2">The sequence shown here is derived from an EMBL/GenBank/DDBJ whole genome shotgun (WGS) entry which is preliminary data.</text>
</comment>
<dbReference type="PANTHER" id="PTHR47183">
    <property type="entry name" value="GLUCOSE-1-PHOSPHATE CYTIDYLYLTRANSFERASE-RELATED"/>
    <property type="match status" value="1"/>
</dbReference>
<dbReference type="RefSeq" id="WP_179299671.1">
    <property type="nucleotide sequence ID" value="NZ_MQWD01000001.1"/>
</dbReference>
<proteinExistence type="predicted"/>
<evidence type="ECO:0000256" key="1">
    <source>
        <dbReference type="SAM" id="MobiDB-lite"/>
    </source>
</evidence>
<evidence type="ECO:0000313" key="3">
    <source>
        <dbReference type="Proteomes" id="UP000216339"/>
    </source>
</evidence>
<dbReference type="AlphaFoldDB" id="A0A271J2X5"/>
<feature type="region of interest" description="Disordered" evidence="1">
    <location>
        <begin position="258"/>
        <end position="293"/>
    </location>
</feature>
<dbReference type="SUPFAM" id="SSF53448">
    <property type="entry name" value="Nucleotide-diphospho-sugar transferases"/>
    <property type="match status" value="1"/>
</dbReference>
<evidence type="ECO:0000313" key="2">
    <source>
        <dbReference type="EMBL" id="PAP77700.1"/>
    </source>
</evidence>
<dbReference type="EMBL" id="MQWD01000001">
    <property type="protein sequence ID" value="PAP77700.1"/>
    <property type="molecule type" value="Genomic_DNA"/>
</dbReference>
<dbReference type="Proteomes" id="UP000216339">
    <property type="component" value="Unassembled WGS sequence"/>
</dbReference>